<gene>
    <name evidence="2" type="ORF">H3H32_34970</name>
</gene>
<proteinExistence type="predicted"/>
<reference evidence="2 3" key="1">
    <citation type="submission" date="2020-07" db="EMBL/GenBank/DDBJ databases">
        <title>Spirosoma foliorum sp. nov., isolated from the leaves on the Nejang mountain Korea, Republic of.</title>
        <authorList>
            <person name="Ho H."/>
            <person name="Lee Y.-J."/>
            <person name="Nurcahyanto D.-A."/>
            <person name="Kim S.-G."/>
        </authorList>
    </citation>
    <scope>NUCLEOTIDE SEQUENCE [LARGE SCALE GENOMIC DNA]</scope>
    <source>
        <strain evidence="2 3">PL0136</strain>
    </source>
</reference>
<dbReference type="GO" id="GO:0005524">
    <property type="term" value="F:ATP binding"/>
    <property type="evidence" value="ECO:0007669"/>
    <property type="project" value="InterPro"/>
</dbReference>
<accession>A0A7G5GVY7</accession>
<dbReference type="SUPFAM" id="SSF56112">
    <property type="entry name" value="Protein kinase-like (PK-like)"/>
    <property type="match status" value="1"/>
</dbReference>
<dbReference type="Pfam" id="PF14903">
    <property type="entry name" value="WG_beta_rep"/>
    <property type="match status" value="5"/>
</dbReference>
<dbReference type="Gene3D" id="1.10.510.10">
    <property type="entry name" value="Transferase(Phosphotransferase) domain 1"/>
    <property type="match status" value="1"/>
</dbReference>
<dbReference type="KEGG" id="sfol:H3H32_34970"/>
<dbReference type="InterPro" id="IPR032774">
    <property type="entry name" value="WG_beta_rep"/>
</dbReference>
<dbReference type="SMART" id="SM00220">
    <property type="entry name" value="S_TKc"/>
    <property type="match status" value="1"/>
</dbReference>
<dbReference type="PANTHER" id="PTHR37841:SF1">
    <property type="entry name" value="DUF3298 DOMAIN-CONTAINING PROTEIN"/>
    <property type="match status" value="1"/>
</dbReference>
<dbReference type="InterPro" id="IPR000719">
    <property type="entry name" value="Prot_kinase_dom"/>
</dbReference>
<evidence type="ECO:0000313" key="2">
    <source>
        <dbReference type="EMBL" id="QMW03029.1"/>
    </source>
</evidence>
<dbReference type="Pfam" id="PF00069">
    <property type="entry name" value="Pkinase"/>
    <property type="match status" value="1"/>
</dbReference>
<dbReference type="PROSITE" id="PS50011">
    <property type="entry name" value="PROTEIN_KINASE_DOM"/>
    <property type="match status" value="1"/>
</dbReference>
<sequence>MLPSISEYIQSIELSGETLNRLRQLVPVRKADGQVYFSSGNFAVVFRMQDSQTGKQVALRCFLREVPGRRERLRAIARYLTENPSDYLLPFTLHLNEIWVDTRFGKEHEFDVVVMPWVEGQTLSQYVADCCRNQQHQKLTALAHRFDELVRWLLNQPMAHGDLKADNILIRPDGRLILIDYDGCFVPALSGKEATETGTLPYRHPARTPAHFDRHLDDFSLLGLSLELHALSLSPGLYTDSDTLLLSLSVVNDPFHTDQWNLFRRLSSANVSLRASLLEHAIHCAPKPIPGLMDLLHMPESDSVTITTRPETLIPYLQKRQWRFVNQSGEFVGSGEWESVAPFTEGLAPVRKQGKWGFCNVQGQLVIDCQFDEVREFRAGLAVVRQLGKYGFINPEGQPVIPCAYDEIGYFAEGRALVRQNNTYGFIDEQGELVIPFQFESAAPFAEGLARVKLGGNYGFIDVAGTLQIPCELPFADSFSEGLAAVEKNGQFGYINQDGLLTIPYQFDLAGIFAEGLASVKKARKMGFINHEGALVIPFEFDEILFSSALPFTEGLALVRKRNLFGYIDKQNQLVIPYQFTDADNFSEGLAAVQLGGKWGYINQQGDLVIACTLDHAYRFHNGLALVRKNNRLIYIDQTGHMYWDKI</sequence>
<dbReference type="Proteomes" id="UP000515369">
    <property type="component" value="Chromosome"/>
</dbReference>
<organism evidence="2 3">
    <name type="scientific">Spirosoma foliorum</name>
    <dbReference type="NCBI Taxonomy" id="2710596"/>
    <lineage>
        <taxon>Bacteria</taxon>
        <taxon>Pseudomonadati</taxon>
        <taxon>Bacteroidota</taxon>
        <taxon>Cytophagia</taxon>
        <taxon>Cytophagales</taxon>
        <taxon>Cytophagaceae</taxon>
        <taxon>Spirosoma</taxon>
    </lineage>
</organism>
<feature type="domain" description="Protein kinase" evidence="1">
    <location>
        <begin position="31"/>
        <end position="317"/>
    </location>
</feature>
<dbReference type="EMBL" id="CP059732">
    <property type="protein sequence ID" value="QMW03029.1"/>
    <property type="molecule type" value="Genomic_DNA"/>
</dbReference>
<dbReference type="RefSeq" id="WP_182460317.1">
    <property type="nucleotide sequence ID" value="NZ_CP059732.1"/>
</dbReference>
<evidence type="ECO:0000313" key="3">
    <source>
        <dbReference type="Proteomes" id="UP000515369"/>
    </source>
</evidence>
<evidence type="ECO:0000259" key="1">
    <source>
        <dbReference type="PROSITE" id="PS50011"/>
    </source>
</evidence>
<dbReference type="GO" id="GO:0004672">
    <property type="term" value="F:protein kinase activity"/>
    <property type="evidence" value="ECO:0007669"/>
    <property type="project" value="InterPro"/>
</dbReference>
<dbReference type="PROSITE" id="PS00108">
    <property type="entry name" value="PROTEIN_KINASE_ST"/>
    <property type="match status" value="1"/>
</dbReference>
<dbReference type="InterPro" id="IPR011009">
    <property type="entry name" value="Kinase-like_dom_sf"/>
</dbReference>
<dbReference type="AlphaFoldDB" id="A0A7G5GVY7"/>
<dbReference type="InterPro" id="IPR008271">
    <property type="entry name" value="Ser/Thr_kinase_AS"/>
</dbReference>
<protein>
    <submittedName>
        <fullName evidence="2">WG repeat-containing protein</fullName>
    </submittedName>
</protein>
<name>A0A7G5GVY7_9BACT</name>
<dbReference type="PANTHER" id="PTHR37841">
    <property type="entry name" value="GLR2918 PROTEIN"/>
    <property type="match status" value="1"/>
</dbReference>
<keyword evidence="3" id="KW-1185">Reference proteome</keyword>
<dbReference type="SUPFAM" id="SSF69360">
    <property type="entry name" value="Cell wall binding repeat"/>
    <property type="match status" value="2"/>
</dbReference>